<feature type="domain" description="BEACH" evidence="4">
    <location>
        <begin position="1416"/>
        <end position="1705"/>
    </location>
</feature>
<dbReference type="SUPFAM" id="SSF50729">
    <property type="entry name" value="PH domain-like"/>
    <property type="match status" value="1"/>
</dbReference>
<dbReference type="InterPro" id="IPR015943">
    <property type="entry name" value="WD40/YVTN_repeat-like_dom_sf"/>
</dbReference>
<sequence>MFTTLLTPLRNRFDLSPRTPAIPIPSVQDDDLSPEDFARDVLIELMRNSVHNLTEAETLKTRTEVLSEIHRIMLQDGRTKDVFRELDGFLVLMSALAAMGAPTTPGPVVEPPEQVLADTLGCTRLAFMVLSEAMYLHSENADYFNTSVGYDSLSSALAPLISDSKTADQTLGLLLSLSLNDFTLSGIFIVLRQADTTELDSKVNEFQTRLSSIVRPGAIHVLWKYLPEVTATNNPMYYAILKLFDALSAHSHRNQAILSTVDFISVLVERFCEVKGDENKKHRAIVQKLLRRLLDMGATTVEARTILQRAIKADGTLDMEIMELIRGAMKSRWLDHLSLESPATLSLTQDGMKGLPVTGFTFMIWLWIAKLPPNGSSHQIFVARSGEKKDMVLLKLQHDGKLVLQTSGNSSPAIFSKANISKARWIHLTLVHYPGRDRSSNPSVRLFVDGVLNDHVNWYYPKPDSASSSIRFIIGDDAKDAKLPWCIASSYFFSLPLADDLPRFIHHLGPRYFGNFQDPALVKFLTYEASTSLNMFLSTVVASTTGTSATSLTIAKVVRDGLGIPESNIVFALSPLNSSTSGTVTSVPVNGSKIAGVQKEFAVDGDVYMVKVECLDMALWKIGGISVALRLVQVANTAHEVSRALSVLTDGLKNNWQNSEDMERLRGYEILADILRSKSSLINMTSFETIFEFLGINFRSPDHSTVTNVVAYKCLALDFELWSHTRSEIQRVYFDHFITLLEVSRYKKFNIKQRFTKMGLVRRLLFVIQTDWYHDAESLTWLMDALKATIQALWTKDETIKPIVSYLAANLQDDIANGNSPKSIMSRIDHLGGREKAEKVLDLLVSTLSIPSQYTKFAAALPVNRILLLLLGDRPSPVVAKQILNLIRISVGSSSSFIRKFELISGWNVLKTVLPMCWDSEVNEAAFDLLLRPYNDKGDHDGNVVVCPQIVATILSALHSGLNIVARNCSEKEDSVPGTFATEATMELLVERLMNLHASSSTFRQIFQSQQTTQLFVNAYKDFVAKVSGSPALNEYTVRILEKLAHLGLALALDNAVAGAQKREILGTLQSAETILNPAAESTHIDPNLVADTRSVRQRFASARFSLQIGERTVMKIITRIVEWRKTIQVSEKKRLRKNILDLRENRRQVARLYEWTHRLTSERGLWYDDEEIQWRLDETEGPHRIRKKMEPADPQNTMPHTEGQQQAIRGVQIPESEVSSAIVQTEVPPWADSYEIASTEIDDRQLVEEIAEDKHRKVRHELEPGDVIEAVQTVARIYGVDSSPGLLIIGRTHLYMLDGLVEGEDGEVIDAHEAPKQLFFVPGSIVELDGPQRAQRWSHEQVATFSDKTFLFRDVALEIYFKDSRSLLIVFLDKNKRSDVNHRLSAITSRLSEVPTPGLLRTPLFGKVSAGARAFSGFWTDQLSTAQRRWQAREISNFTYLNILNQISGRTPSDATQYPIFPWVLQDYQSQTLDLTDPKSYRDLSKPMGALTEARREAAEVRYSNLLSVGEKPFHYGTHYSSSMIVCHFLIRMAPFTNMFKTLQGGDWDLPDRLFSDVARAYESAARDIRGDVRELIPEFFTCPEFLENYANLDFGVQQNTGERIHDVKLPPWARNDPLLFVAMNRRALESPFVSEHLPAWIDLIWGYKQKDPESLNVFHPLSYEGAIDLDTITDELEREATVGIIHNFGQTPRKLFTTPHPQRYNHGLATLPIGTLHGIEEDFQLLTQGSRCFQDLGPSSSVEHLALDMIGERIIPCPEGVLVVPSHPHEQIEWGARTGGELRVVVDQKVTQVIEGTSCTCAAFADSSNLVTGSSDHIVRLWTLTRGHITGPPLSMSVSHTMRIHTDRVICVAASRAWSIAVSGSDDGSAAIWDLNRALYVRSIWHDSEKNHGDKDKLAAVHLIDINESTGYIATCSKLNLCLHTINARPIATLDLTTLPSSALYPPITALSFHEREYSHLGVLATASADGTITLRAWTADGTPEGTKAKWEFITMRTMRARTTTGRSGSKTPAITALRFLGESLCHGEDTGKSYIWSLPD</sequence>
<reference evidence="6 7" key="1">
    <citation type="submission" date="2024-01" db="EMBL/GenBank/DDBJ databases">
        <title>A draft genome for the cacao thread blight pathogen Marasmiellus scandens.</title>
        <authorList>
            <person name="Baruah I.K."/>
            <person name="Leung J."/>
            <person name="Bukari Y."/>
            <person name="Amoako-Attah I."/>
            <person name="Meinhardt L.W."/>
            <person name="Bailey B.A."/>
            <person name="Cohen S.P."/>
        </authorList>
    </citation>
    <scope>NUCLEOTIDE SEQUENCE [LARGE SCALE GENOMIC DNA]</scope>
    <source>
        <strain evidence="6 7">GH-19</strain>
    </source>
</reference>
<organism evidence="6 7">
    <name type="scientific">Marasmiellus scandens</name>
    <dbReference type="NCBI Taxonomy" id="2682957"/>
    <lineage>
        <taxon>Eukaryota</taxon>
        <taxon>Fungi</taxon>
        <taxon>Dikarya</taxon>
        <taxon>Basidiomycota</taxon>
        <taxon>Agaricomycotina</taxon>
        <taxon>Agaricomycetes</taxon>
        <taxon>Agaricomycetidae</taxon>
        <taxon>Agaricales</taxon>
        <taxon>Marasmiineae</taxon>
        <taxon>Omphalotaceae</taxon>
        <taxon>Marasmiellus</taxon>
    </lineage>
</organism>
<dbReference type="Proteomes" id="UP001498398">
    <property type="component" value="Unassembled WGS sequence"/>
</dbReference>
<evidence type="ECO:0000313" key="6">
    <source>
        <dbReference type="EMBL" id="KAK7454009.1"/>
    </source>
</evidence>
<dbReference type="PANTHER" id="PTHR46108:SF4">
    <property type="entry name" value="BLUE CHEESE"/>
    <property type="match status" value="1"/>
</dbReference>
<proteinExistence type="predicted"/>
<dbReference type="SUPFAM" id="SSF50978">
    <property type="entry name" value="WD40 repeat-like"/>
    <property type="match status" value="1"/>
</dbReference>
<dbReference type="CDD" id="cd06071">
    <property type="entry name" value="Beach"/>
    <property type="match status" value="1"/>
</dbReference>
<dbReference type="PROSITE" id="PS50197">
    <property type="entry name" value="BEACH"/>
    <property type="match status" value="1"/>
</dbReference>
<dbReference type="PANTHER" id="PTHR46108">
    <property type="entry name" value="BLUE CHEESE"/>
    <property type="match status" value="1"/>
</dbReference>
<evidence type="ECO:0000313" key="7">
    <source>
        <dbReference type="Proteomes" id="UP001498398"/>
    </source>
</evidence>
<dbReference type="InterPro" id="IPR016024">
    <property type="entry name" value="ARM-type_fold"/>
</dbReference>
<dbReference type="Pfam" id="PF00400">
    <property type="entry name" value="WD40"/>
    <property type="match status" value="2"/>
</dbReference>
<dbReference type="PROSITE" id="PS50082">
    <property type="entry name" value="WD_REPEATS_2"/>
    <property type="match status" value="1"/>
</dbReference>
<dbReference type="SMART" id="SM01026">
    <property type="entry name" value="Beach"/>
    <property type="match status" value="1"/>
</dbReference>
<evidence type="ECO:0000256" key="3">
    <source>
        <dbReference type="PROSITE-ProRule" id="PRU00221"/>
    </source>
</evidence>
<dbReference type="PROSITE" id="PS51783">
    <property type="entry name" value="PH_BEACH"/>
    <property type="match status" value="1"/>
</dbReference>
<dbReference type="Gene3D" id="2.30.29.30">
    <property type="entry name" value="Pleckstrin-homology domain (PH domain)/Phosphotyrosine-binding domain (PTB)"/>
    <property type="match status" value="1"/>
</dbReference>
<dbReference type="Pfam" id="PF15787">
    <property type="entry name" value="DUF4704"/>
    <property type="match status" value="1"/>
</dbReference>
<dbReference type="InterPro" id="IPR000409">
    <property type="entry name" value="BEACH_dom"/>
</dbReference>
<dbReference type="InterPro" id="IPR019775">
    <property type="entry name" value="WD40_repeat_CS"/>
</dbReference>
<dbReference type="PROSITE" id="PS00678">
    <property type="entry name" value="WD_REPEATS_1"/>
    <property type="match status" value="1"/>
</dbReference>
<keyword evidence="7" id="KW-1185">Reference proteome</keyword>
<evidence type="ECO:0000256" key="1">
    <source>
        <dbReference type="ARBA" id="ARBA00022574"/>
    </source>
</evidence>
<dbReference type="InterPro" id="IPR051944">
    <property type="entry name" value="BEACH_domain_protein"/>
</dbReference>
<dbReference type="InterPro" id="IPR011993">
    <property type="entry name" value="PH-like_dom_sf"/>
</dbReference>
<dbReference type="InterPro" id="IPR056252">
    <property type="entry name" value="Alfy-like_Arm-like"/>
</dbReference>
<dbReference type="Pfam" id="PF23295">
    <property type="entry name" value="Arm_4"/>
    <property type="match status" value="1"/>
</dbReference>
<dbReference type="InterPro" id="IPR001680">
    <property type="entry name" value="WD40_rpt"/>
</dbReference>
<dbReference type="PROSITE" id="PS50294">
    <property type="entry name" value="WD_REPEATS_REGION"/>
    <property type="match status" value="1"/>
</dbReference>
<dbReference type="EMBL" id="JBANRG010000025">
    <property type="protein sequence ID" value="KAK7454009.1"/>
    <property type="molecule type" value="Genomic_DNA"/>
</dbReference>
<dbReference type="SUPFAM" id="SSF49899">
    <property type="entry name" value="Concanavalin A-like lectins/glucanases"/>
    <property type="match status" value="1"/>
</dbReference>
<dbReference type="SMART" id="SM00320">
    <property type="entry name" value="WD40"/>
    <property type="match status" value="3"/>
</dbReference>
<dbReference type="Gene3D" id="2.60.120.200">
    <property type="match status" value="1"/>
</dbReference>
<dbReference type="SUPFAM" id="SSF81837">
    <property type="entry name" value="BEACH domain"/>
    <property type="match status" value="1"/>
</dbReference>
<name>A0ABR1J8G3_9AGAR</name>
<dbReference type="InterPro" id="IPR031570">
    <property type="entry name" value="NBEA/BDCP_DUF4704"/>
</dbReference>
<dbReference type="InterPro" id="IPR013320">
    <property type="entry name" value="ConA-like_dom_sf"/>
</dbReference>
<dbReference type="InterPro" id="IPR036322">
    <property type="entry name" value="WD40_repeat_dom_sf"/>
</dbReference>
<dbReference type="Pfam" id="PF02138">
    <property type="entry name" value="Beach"/>
    <property type="match status" value="1"/>
</dbReference>
<comment type="caution">
    <text evidence="6">The sequence shown here is derived from an EMBL/GenBank/DDBJ whole genome shotgun (WGS) entry which is preliminary data.</text>
</comment>
<dbReference type="Gene3D" id="1.10.1540.10">
    <property type="entry name" value="BEACH domain"/>
    <property type="match status" value="1"/>
</dbReference>
<feature type="repeat" description="WD" evidence="3">
    <location>
        <begin position="1844"/>
        <end position="1885"/>
    </location>
</feature>
<evidence type="ECO:0000259" key="5">
    <source>
        <dbReference type="PROSITE" id="PS51783"/>
    </source>
</evidence>
<protein>
    <submittedName>
        <fullName evidence="6">Beige protein-like 1</fullName>
    </submittedName>
</protein>
<dbReference type="Gene3D" id="2.130.10.10">
    <property type="entry name" value="YVTN repeat-like/Quinoprotein amine dehydrogenase"/>
    <property type="match status" value="1"/>
</dbReference>
<keyword evidence="1 3" id="KW-0853">WD repeat</keyword>
<dbReference type="SUPFAM" id="SSF48371">
    <property type="entry name" value="ARM repeat"/>
    <property type="match status" value="1"/>
</dbReference>
<feature type="domain" description="BEACH-type PH" evidence="5">
    <location>
        <begin position="1264"/>
        <end position="1386"/>
    </location>
</feature>
<evidence type="ECO:0000256" key="2">
    <source>
        <dbReference type="ARBA" id="ARBA00022737"/>
    </source>
</evidence>
<gene>
    <name evidence="6" type="primary">BPH1_1</name>
    <name evidence="6" type="ORF">VKT23_011519</name>
</gene>
<dbReference type="InterPro" id="IPR036372">
    <property type="entry name" value="BEACH_dom_sf"/>
</dbReference>
<keyword evidence="2" id="KW-0677">Repeat</keyword>
<evidence type="ECO:0000259" key="4">
    <source>
        <dbReference type="PROSITE" id="PS50197"/>
    </source>
</evidence>
<accession>A0ABR1J8G3</accession>
<dbReference type="InterPro" id="IPR023362">
    <property type="entry name" value="PH-BEACH_dom"/>
</dbReference>